<comment type="subcellular location">
    <subcellularLocation>
        <location evidence="2">Cell membrane</location>
        <topology evidence="2">Multi-pass membrane protein</topology>
    </subcellularLocation>
</comment>
<feature type="transmembrane region" description="Helical" evidence="12">
    <location>
        <begin position="293"/>
        <end position="314"/>
    </location>
</feature>
<dbReference type="GO" id="GO:0000155">
    <property type="term" value="F:phosphorelay sensor kinase activity"/>
    <property type="evidence" value="ECO:0007669"/>
    <property type="project" value="InterPro"/>
</dbReference>
<dbReference type="InterPro" id="IPR050640">
    <property type="entry name" value="Bact_2-comp_sensor_kinase"/>
</dbReference>
<dbReference type="InterPro" id="IPR005467">
    <property type="entry name" value="His_kinase_dom"/>
</dbReference>
<keyword evidence="12" id="KW-0812">Transmembrane</keyword>
<evidence type="ECO:0000256" key="1">
    <source>
        <dbReference type="ARBA" id="ARBA00000085"/>
    </source>
</evidence>
<keyword evidence="10" id="KW-0902">Two-component regulatory system</keyword>
<evidence type="ECO:0000256" key="3">
    <source>
        <dbReference type="ARBA" id="ARBA00012438"/>
    </source>
</evidence>
<keyword evidence="6" id="KW-0808">Transferase</keyword>
<dbReference type="SMART" id="SM00304">
    <property type="entry name" value="HAMP"/>
    <property type="match status" value="1"/>
</dbReference>
<dbReference type="EC" id="2.7.13.3" evidence="3"/>
<evidence type="ECO:0000259" key="13">
    <source>
        <dbReference type="PROSITE" id="PS50109"/>
    </source>
</evidence>
<dbReference type="Gene3D" id="6.10.340.10">
    <property type="match status" value="1"/>
</dbReference>
<dbReference type="Pfam" id="PF02518">
    <property type="entry name" value="HATPase_c"/>
    <property type="match status" value="1"/>
</dbReference>
<evidence type="ECO:0000256" key="10">
    <source>
        <dbReference type="ARBA" id="ARBA00023012"/>
    </source>
</evidence>
<feature type="domain" description="HAMP" evidence="14">
    <location>
        <begin position="315"/>
        <end position="367"/>
    </location>
</feature>
<dbReference type="AlphaFoldDB" id="A0A081P7W9"/>
<dbReference type="Proteomes" id="UP000028123">
    <property type="component" value="Unassembled WGS sequence"/>
</dbReference>
<dbReference type="PROSITE" id="PS50109">
    <property type="entry name" value="HIS_KIN"/>
    <property type="match status" value="1"/>
</dbReference>
<dbReference type="OrthoDB" id="9776552at2"/>
<dbReference type="InterPro" id="IPR036890">
    <property type="entry name" value="HATPase_C_sf"/>
</dbReference>
<dbReference type="SUPFAM" id="SSF55874">
    <property type="entry name" value="ATPase domain of HSP90 chaperone/DNA topoisomerase II/histidine kinase"/>
    <property type="match status" value="1"/>
</dbReference>
<evidence type="ECO:0000256" key="6">
    <source>
        <dbReference type="ARBA" id="ARBA00022679"/>
    </source>
</evidence>
<evidence type="ECO:0000256" key="8">
    <source>
        <dbReference type="ARBA" id="ARBA00022777"/>
    </source>
</evidence>
<evidence type="ECO:0000256" key="12">
    <source>
        <dbReference type="SAM" id="Phobius"/>
    </source>
</evidence>
<name>A0A081P7W9_9BACL</name>
<dbReference type="EMBL" id="JNVM01000005">
    <property type="protein sequence ID" value="KEQ26792.1"/>
    <property type="molecule type" value="Genomic_DNA"/>
</dbReference>
<accession>A0A081P7W9</accession>
<comment type="catalytic activity">
    <reaction evidence="1">
        <text>ATP + protein L-histidine = ADP + protein N-phospho-L-histidine.</text>
        <dbReference type="EC" id="2.7.13.3"/>
    </reaction>
</comment>
<protein>
    <recommendedName>
        <fullName evidence="3">histidine kinase</fullName>
        <ecNumber evidence="3">2.7.13.3</ecNumber>
    </recommendedName>
</protein>
<evidence type="ECO:0000256" key="5">
    <source>
        <dbReference type="ARBA" id="ARBA00022553"/>
    </source>
</evidence>
<dbReference type="InterPro" id="IPR003660">
    <property type="entry name" value="HAMP_dom"/>
</dbReference>
<dbReference type="InterPro" id="IPR010559">
    <property type="entry name" value="Sig_transdc_His_kin_internal"/>
</dbReference>
<comment type="caution">
    <text evidence="15">The sequence shown here is derived from an EMBL/GenBank/DDBJ whole genome shotgun (WGS) entry which is preliminary data.</text>
</comment>
<feature type="domain" description="Histidine kinase" evidence="13">
    <location>
        <begin position="474"/>
        <end position="593"/>
    </location>
</feature>
<evidence type="ECO:0000256" key="7">
    <source>
        <dbReference type="ARBA" id="ARBA00022741"/>
    </source>
</evidence>
<proteinExistence type="predicted"/>
<keyword evidence="8 15" id="KW-0418">Kinase</keyword>
<keyword evidence="16" id="KW-1185">Reference proteome</keyword>
<dbReference type="GO" id="GO:0005886">
    <property type="term" value="C:plasma membrane"/>
    <property type="evidence" value="ECO:0007669"/>
    <property type="project" value="UniProtKB-SubCell"/>
</dbReference>
<keyword evidence="9" id="KW-0067">ATP-binding</keyword>
<dbReference type="Pfam" id="PF06580">
    <property type="entry name" value="His_kinase"/>
    <property type="match status" value="1"/>
</dbReference>
<dbReference type="Gene3D" id="3.30.565.10">
    <property type="entry name" value="Histidine kinase-like ATPase, C-terminal domain"/>
    <property type="match status" value="1"/>
</dbReference>
<dbReference type="RefSeq" id="WP_036677935.1">
    <property type="nucleotide sequence ID" value="NZ_JNVM01000005.1"/>
</dbReference>
<dbReference type="Pfam" id="PF00672">
    <property type="entry name" value="HAMP"/>
    <property type="match status" value="1"/>
</dbReference>
<keyword evidence="12" id="KW-1133">Transmembrane helix</keyword>
<dbReference type="InterPro" id="IPR003594">
    <property type="entry name" value="HATPase_dom"/>
</dbReference>
<keyword evidence="4" id="KW-1003">Cell membrane</keyword>
<dbReference type="SUPFAM" id="SSF158472">
    <property type="entry name" value="HAMP domain-like"/>
    <property type="match status" value="1"/>
</dbReference>
<gene>
    <name evidence="15" type="ORF">ET33_28940</name>
</gene>
<dbReference type="PROSITE" id="PS50885">
    <property type="entry name" value="HAMP"/>
    <property type="match status" value="1"/>
</dbReference>
<evidence type="ECO:0000313" key="16">
    <source>
        <dbReference type="Proteomes" id="UP000028123"/>
    </source>
</evidence>
<evidence type="ECO:0000259" key="14">
    <source>
        <dbReference type="PROSITE" id="PS50885"/>
    </source>
</evidence>
<keyword evidence="7" id="KW-0547">Nucleotide-binding</keyword>
<dbReference type="GO" id="GO:0005524">
    <property type="term" value="F:ATP binding"/>
    <property type="evidence" value="ECO:0007669"/>
    <property type="project" value="UniProtKB-KW"/>
</dbReference>
<dbReference type="eggNOG" id="COG2972">
    <property type="taxonomic scope" value="Bacteria"/>
</dbReference>
<evidence type="ECO:0000256" key="11">
    <source>
        <dbReference type="ARBA" id="ARBA00023136"/>
    </source>
</evidence>
<feature type="transmembrane region" description="Helical" evidence="12">
    <location>
        <begin position="20"/>
        <end position="39"/>
    </location>
</feature>
<keyword evidence="11 12" id="KW-0472">Membrane</keyword>
<reference evidence="15 16" key="1">
    <citation type="submission" date="2014-06" db="EMBL/GenBank/DDBJ databases">
        <title>Draft genome sequence of Paenibacillus sp. MSt1.</title>
        <authorList>
            <person name="Aw Y.K."/>
            <person name="Ong K.S."/>
            <person name="Gan H.M."/>
            <person name="Lee S.M."/>
        </authorList>
    </citation>
    <scope>NUCLEOTIDE SEQUENCE [LARGE SCALE GENOMIC DNA]</scope>
    <source>
        <strain evidence="15 16">MSt1</strain>
    </source>
</reference>
<evidence type="ECO:0000256" key="9">
    <source>
        <dbReference type="ARBA" id="ARBA00022840"/>
    </source>
</evidence>
<dbReference type="PANTHER" id="PTHR34220:SF7">
    <property type="entry name" value="SENSOR HISTIDINE KINASE YPDA"/>
    <property type="match status" value="1"/>
</dbReference>
<organism evidence="15 16">
    <name type="scientific">Paenibacillus tyrfis</name>
    <dbReference type="NCBI Taxonomy" id="1501230"/>
    <lineage>
        <taxon>Bacteria</taxon>
        <taxon>Bacillati</taxon>
        <taxon>Bacillota</taxon>
        <taxon>Bacilli</taxon>
        <taxon>Bacillales</taxon>
        <taxon>Paenibacillaceae</taxon>
        <taxon>Paenibacillus</taxon>
    </lineage>
</organism>
<evidence type="ECO:0000256" key="2">
    <source>
        <dbReference type="ARBA" id="ARBA00004651"/>
    </source>
</evidence>
<evidence type="ECO:0000313" key="15">
    <source>
        <dbReference type="EMBL" id="KEQ26792.1"/>
    </source>
</evidence>
<sequence length="614" mass="69673">MRLWPWLYKRYTEKIQLRLTVYFVLVLVPLVIVSLFVNFRSQRILLEQIEERTKGALTSSMDYIDVTLQNVEQISTLAATNNNLLKLLNETGPDLTAQSYINFSEISRELSSITSISPMVSQISLYHASSRMLLSTGNGSKKIEHPLQVLGLQELAEAGGSAIAYVMPDVEFLERQTFGSVMDTDSISLVRTMDLNNPDREPNLLIITLNKDKLLDLLVSLLPSPQAQIALYNDKGHLVTGTESADRTRTGADEDSRSGSKISTKVDSAYYKWSLVLSQPKEELYRETNLNRMYTYIIIGISIVLACLISWGVYSGIASPVQRLLKGMKRVGSGNFNVRLENERADELGYLTRAFNKMVEEQRHLIENYYEQQLQLANTELKFLQSQINPHFLYNTLDSIYWTAKNYDADEISEMVLNLSNFFRLSLSKGRETFSVEETVTHLHYYIRVQQLRFLDSFTISYELSEESKDIPVLKLILQPLVENAILHGLEKRRDGRLLIASRIEERCLVLTVQDNGTGIPPARLEHIRSELAKLAAFESGTLSYRQSNPKDLFGLRNVMSRILIVYGQRAELQIGSTEGQGTTTTLILPLEKCKENHELGPPHPGLHQEVKLA</sequence>
<dbReference type="CDD" id="cd06225">
    <property type="entry name" value="HAMP"/>
    <property type="match status" value="1"/>
</dbReference>
<dbReference type="PANTHER" id="PTHR34220">
    <property type="entry name" value="SENSOR HISTIDINE KINASE YPDA"/>
    <property type="match status" value="1"/>
</dbReference>
<keyword evidence="5" id="KW-0597">Phosphoprotein</keyword>
<evidence type="ECO:0000256" key="4">
    <source>
        <dbReference type="ARBA" id="ARBA00022475"/>
    </source>
</evidence>